<evidence type="ECO:0000313" key="3">
    <source>
        <dbReference type="Proteomes" id="UP001141434"/>
    </source>
</evidence>
<accession>A0A9W9FA26</accession>
<comment type="caution">
    <text evidence="2">The sequence shown here is derived from an EMBL/GenBank/DDBJ whole genome shotgun (WGS) entry which is preliminary data.</text>
</comment>
<gene>
    <name evidence="2" type="ORF">NUU61_005555</name>
</gene>
<feature type="region of interest" description="Disordered" evidence="1">
    <location>
        <begin position="1"/>
        <end position="59"/>
    </location>
</feature>
<dbReference type="GeneID" id="81395305"/>
<sequence length="113" mass="12552">MPRAAYSPPGHPHPQGRSPPRRRLEWAADGQSPRRSVEGEEGDFYAGDPFIDEPFGMSPLTERDLSMPKVPISQRIYDVAVPGRRTATGDVSITYRKGDANGKWINFKRKAGS</sequence>
<name>A0A9W9FA26_9EURO</name>
<proteinExistence type="predicted"/>
<dbReference type="AlphaFoldDB" id="A0A9W9FA26"/>
<reference evidence="2" key="2">
    <citation type="journal article" date="2023" name="IMA Fungus">
        <title>Comparative genomic study of the Penicillium genus elucidates a diverse pangenome and 15 lateral gene transfer events.</title>
        <authorList>
            <person name="Petersen C."/>
            <person name="Sorensen T."/>
            <person name="Nielsen M.R."/>
            <person name="Sondergaard T.E."/>
            <person name="Sorensen J.L."/>
            <person name="Fitzpatrick D.A."/>
            <person name="Frisvad J.C."/>
            <person name="Nielsen K.L."/>
        </authorList>
    </citation>
    <scope>NUCLEOTIDE SEQUENCE</scope>
    <source>
        <strain evidence="2">IBT 34128</strain>
    </source>
</reference>
<organism evidence="2 3">
    <name type="scientific">Penicillium alfredii</name>
    <dbReference type="NCBI Taxonomy" id="1506179"/>
    <lineage>
        <taxon>Eukaryota</taxon>
        <taxon>Fungi</taxon>
        <taxon>Dikarya</taxon>
        <taxon>Ascomycota</taxon>
        <taxon>Pezizomycotina</taxon>
        <taxon>Eurotiomycetes</taxon>
        <taxon>Eurotiomycetidae</taxon>
        <taxon>Eurotiales</taxon>
        <taxon>Aspergillaceae</taxon>
        <taxon>Penicillium</taxon>
    </lineage>
</organism>
<keyword evidence="3" id="KW-1185">Reference proteome</keyword>
<reference evidence="2" key="1">
    <citation type="submission" date="2022-11" db="EMBL/GenBank/DDBJ databases">
        <authorList>
            <person name="Petersen C."/>
        </authorList>
    </citation>
    <scope>NUCLEOTIDE SEQUENCE</scope>
    <source>
        <strain evidence="2">IBT 34128</strain>
    </source>
</reference>
<dbReference type="RefSeq" id="XP_056511750.1">
    <property type="nucleotide sequence ID" value="XM_056656137.1"/>
</dbReference>
<dbReference type="Proteomes" id="UP001141434">
    <property type="component" value="Unassembled WGS sequence"/>
</dbReference>
<protein>
    <submittedName>
        <fullName evidence="2">Transcriptional regulator family: Fungal Specific TF</fullName>
    </submittedName>
</protein>
<dbReference type="EMBL" id="JAPMSZ010000007">
    <property type="protein sequence ID" value="KAJ5096199.1"/>
    <property type="molecule type" value="Genomic_DNA"/>
</dbReference>
<evidence type="ECO:0000256" key="1">
    <source>
        <dbReference type="SAM" id="MobiDB-lite"/>
    </source>
</evidence>
<evidence type="ECO:0000313" key="2">
    <source>
        <dbReference type="EMBL" id="KAJ5096199.1"/>
    </source>
</evidence>